<dbReference type="PROSITE" id="PS50088">
    <property type="entry name" value="ANK_REPEAT"/>
    <property type="match status" value="1"/>
</dbReference>
<evidence type="ECO:0000313" key="4">
    <source>
        <dbReference type="EMBL" id="KAJ6381836.1"/>
    </source>
</evidence>
<evidence type="ECO:0000256" key="3">
    <source>
        <dbReference type="PROSITE-ProRule" id="PRU00023"/>
    </source>
</evidence>
<proteinExistence type="predicted"/>
<comment type="caution">
    <text evidence="4">The sequence shown here is derived from an EMBL/GenBank/DDBJ whole genome shotgun (WGS) entry which is preliminary data.</text>
</comment>
<organism evidence="4 5">
    <name type="scientific">Salix suchowensis</name>
    <dbReference type="NCBI Taxonomy" id="1278906"/>
    <lineage>
        <taxon>Eukaryota</taxon>
        <taxon>Viridiplantae</taxon>
        <taxon>Streptophyta</taxon>
        <taxon>Embryophyta</taxon>
        <taxon>Tracheophyta</taxon>
        <taxon>Spermatophyta</taxon>
        <taxon>Magnoliopsida</taxon>
        <taxon>eudicotyledons</taxon>
        <taxon>Gunneridae</taxon>
        <taxon>Pentapetalae</taxon>
        <taxon>rosids</taxon>
        <taxon>fabids</taxon>
        <taxon>Malpighiales</taxon>
        <taxon>Salicaceae</taxon>
        <taxon>Saliceae</taxon>
        <taxon>Salix</taxon>
    </lineage>
</organism>
<evidence type="ECO:0000313" key="5">
    <source>
        <dbReference type="Proteomes" id="UP001141253"/>
    </source>
</evidence>
<dbReference type="PANTHER" id="PTHR24166">
    <property type="entry name" value="ROLLING PEBBLES, ISOFORM B"/>
    <property type="match status" value="1"/>
</dbReference>
<sequence length="71" mass="7731">MKVLASFYLLGWNTYGETPLHMAAKNGCSEAARLLLAHGAFIKAKANVCFNGMTPLHLAVWYSISGRSLNC</sequence>
<accession>A0ABQ9BES5</accession>
<dbReference type="PROSITE" id="PS50297">
    <property type="entry name" value="ANK_REP_REGION"/>
    <property type="match status" value="1"/>
</dbReference>
<dbReference type="Proteomes" id="UP001141253">
    <property type="component" value="Chromosome 6"/>
</dbReference>
<evidence type="ECO:0000256" key="1">
    <source>
        <dbReference type="ARBA" id="ARBA00022737"/>
    </source>
</evidence>
<keyword evidence="1" id="KW-0677">Repeat</keyword>
<dbReference type="EMBL" id="JAPFFI010000009">
    <property type="protein sequence ID" value="KAJ6381836.1"/>
    <property type="molecule type" value="Genomic_DNA"/>
</dbReference>
<dbReference type="Pfam" id="PF12796">
    <property type="entry name" value="Ank_2"/>
    <property type="match status" value="1"/>
</dbReference>
<reference evidence="4" key="2">
    <citation type="journal article" date="2023" name="Int. J. Mol. Sci.">
        <title>De Novo Assembly and Annotation of 11 Diverse Shrub Willow (Salix) Genomes Reveals Novel Gene Organization in Sex-Linked Regions.</title>
        <authorList>
            <person name="Hyden B."/>
            <person name="Feng K."/>
            <person name="Yates T.B."/>
            <person name="Jawdy S."/>
            <person name="Cereghino C."/>
            <person name="Smart L.B."/>
            <person name="Muchero W."/>
        </authorList>
    </citation>
    <scope>NUCLEOTIDE SEQUENCE</scope>
    <source>
        <tissue evidence="4">Shoot tip</tissue>
    </source>
</reference>
<dbReference type="InterPro" id="IPR002110">
    <property type="entry name" value="Ankyrin_rpt"/>
</dbReference>
<dbReference type="SMART" id="SM00248">
    <property type="entry name" value="ANK"/>
    <property type="match status" value="1"/>
</dbReference>
<dbReference type="Gene3D" id="1.25.40.20">
    <property type="entry name" value="Ankyrin repeat-containing domain"/>
    <property type="match status" value="1"/>
</dbReference>
<evidence type="ECO:0000256" key="2">
    <source>
        <dbReference type="ARBA" id="ARBA00023043"/>
    </source>
</evidence>
<dbReference type="SUPFAM" id="SSF48403">
    <property type="entry name" value="Ankyrin repeat"/>
    <property type="match status" value="1"/>
</dbReference>
<reference evidence="4" key="1">
    <citation type="submission" date="2022-10" db="EMBL/GenBank/DDBJ databases">
        <authorList>
            <person name="Hyden B.L."/>
            <person name="Feng K."/>
            <person name="Yates T."/>
            <person name="Jawdy S."/>
            <person name="Smart L.B."/>
            <person name="Muchero W."/>
        </authorList>
    </citation>
    <scope>NUCLEOTIDE SEQUENCE</scope>
    <source>
        <tissue evidence="4">Shoot tip</tissue>
    </source>
</reference>
<keyword evidence="5" id="KW-1185">Reference proteome</keyword>
<gene>
    <name evidence="4" type="ORF">OIU77_030490</name>
</gene>
<dbReference type="PANTHER" id="PTHR24166:SF52">
    <property type="entry name" value="ANKYRIN REPEAT DOMAIN-CONTAINING PROTEIN 65"/>
    <property type="match status" value="1"/>
</dbReference>
<protein>
    <submittedName>
        <fullName evidence="4">Uncharacterized protein</fullName>
    </submittedName>
</protein>
<name>A0ABQ9BES5_9ROSI</name>
<dbReference type="InterPro" id="IPR050889">
    <property type="entry name" value="Dendritic_Spine_Reg/Scaffold"/>
</dbReference>
<dbReference type="InterPro" id="IPR036770">
    <property type="entry name" value="Ankyrin_rpt-contain_sf"/>
</dbReference>
<feature type="repeat" description="ANK" evidence="3">
    <location>
        <begin position="15"/>
        <end position="47"/>
    </location>
</feature>
<keyword evidence="2 3" id="KW-0040">ANK repeat</keyword>